<keyword evidence="4 6" id="KW-1133">Transmembrane helix</keyword>
<feature type="domain" description="PDGLE" evidence="7">
    <location>
        <begin position="47"/>
        <end position="97"/>
    </location>
</feature>
<dbReference type="Pfam" id="PF13190">
    <property type="entry name" value="PDGLE"/>
    <property type="match status" value="1"/>
</dbReference>
<gene>
    <name evidence="8" type="ORF">MA03_04550</name>
</gene>
<sequence>MREYFIKYKKAFTLIGLLLVISPIFGVYLASLIGYHEPLDIAASMLGLNETTEEINWTPLLDYTVPGLPDWLGYIVSGVIGVLVVLVLAFVFLKLTRL</sequence>
<reference evidence="8 9" key="1">
    <citation type="journal article" date="2015" name="Stand. Genomic Sci.">
        <title>Complete genome sequence of and proposal of Thermofilum uzonense sp. nov. a novel hyperthermophilic crenarchaeon and emended description of the genus Thermofilum.</title>
        <authorList>
            <person name="Toshchakov S.V."/>
            <person name="Korzhenkov A.A."/>
            <person name="Samarov N.I."/>
            <person name="Mazunin I.O."/>
            <person name="Mozhey O.I."/>
            <person name="Shmyr I.S."/>
            <person name="Derbikova K.S."/>
            <person name="Taranov E.A."/>
            <person name="Dominova I.N."/>
            <person name="Bonch-Osmolovskaya E.A."/>
            <person name="Patrushev M.V."/>
            <person name="Podosokorskaya O.A."/>
            <person name="Kublanov I.V."/>
        </authorList>
    </citation>
    <scope>NUCLEOTIDE SEQUENCE [LARGE SCALE GENOMIC DNA]</scope>
    <source>
        <strain evidence="8 9">1807-2</strain>
    </source>
</reference>
<evidence type="ECO:0000313" key="8">
    <source>
        <dbReference type="EMBL" id="AKG39365.1"/>
    </source>
</evidence>
<dbReference type="PATRIC" id="fig|1550241.5.peg.964"/>
<keyword evidence="5 6" id="KW-0472">Membrane</keyword>
<dbReference type="KEGG" id="thf:MA03_04550"/>
<dbReference type="AlphaFoldDB" id="A0A0F7FJW7"/>
<evidence type="ECO:0000259" key="7">
    <source>
        <dbReference type="Pfam" id="PF13190"/>
    </source>
</evidence>
<evidence type="ECO:0000256" key="5">
    <source>
        <dbReference type="ARBA" id="ARBA00023136"/>
    </source>
</evidence>
<evidence type="ECO:0000256" key="6">
    <source>
        <dbReference type="SAM" id="Phobius"/>
    </source>
</evidence>
<evidence type="ECO:0000313" key="9">
    <source>
        <dbReference type="Proteomes" id="UP000067434"/>
    </source>
</evidence>
<evidence type="ECO:0000256" key="2">
    <source>
        <dbReference type="ARBA" id="ARBA00022475"/>
    </source>
</evidence>
<dbReference type="GO" id="GO:0005886">
    <property type="term" value="C:plasma membrane"/>
    <property type="evidence" value="ECO:0007669"/>
    <property type="project" value="UniProtKB-SubCell"/>
</dbReference>
<keyword evidence="3 6" id="KW-0812">Transmembrane</keyword>
<dbReference type="InterPro" id="IPR025937">
    <property type="entry name" value="PDGLE_dom"/>
</dbReference>
<comment type="subcellular location">
    <subcellularLocation>
        <location evidence="1">Cell membrane</location>
    </subcellularLocation>
</comment>
<dbReference type="RefSeq" id="WP_052884900.1">
    <property type="nucleotide sequence ID" value="NZ_CP009961.1"/>
</dbReference>
<feature type="transmembrane region" description="Helical" evidence="6">
    <location>
        <begin position="12"/>
        <end position="35"/>
    </location>
</feature>
<feature type="transmembrane region" description="Helical" evidence="6">
    <location>
        <begin position="71"/>
        <end position="93"/>
    </location>
</feature>
<dbReference type="OrthoDB" id="15358at2157"/>
<evidence type="ECO:0000256" key="3">
    <source>
        <dbReference type="ARBA" id="ARBA00022692"/>
    </source>
</evidence>
<proteinExistence type="predicted"/>
<dbReference type="STRING" id="1550241.MA03_04550"/>
<dbReference type="Proteomes" id="UP000067434">
    <property type="component" value="Chromosome"/>
</dbReference>
<organism evidence="8 9">
    <name type="scientific">Infirmifilum uzonense</name>
    <dbReference type="NCBI Taxonomy" id="1550241"/>
    <lineage>
        <taxon>Archaea</taxon>
        <taxon>Thermoproteota</taxon>
        <taxon>Thermoprotei</taxon>
        <taxon>Thermofilales</taxon>
        <taxon>Thermofilaceae</taxon>
        <taxon>Infirmifilum</taxon>
    </lineage>
</organism>
<protein>
    <submittedName>
        <fullName evidence="8">Cobalamin biosynthesis protein</fullName>
    </submittedName>
</protein>
<evidence type="ECO:0000256" key="1">
    <source>
        <dbReference type="ARBA" id="ARBA00004236"/>
    </source>
</evidence>
<dbReference type="GeneID" id="25401475"/>
<name>A0A0F7FJW7_9CREN</name>
<evidence type="ECO:0000256" key="4">
    <source>
        <dbReference type="ARBA" id="ARBA00022989"/>
    </source>
</evidence>
<keyword evidence="2" id="KW-1003">Cell membrane</keyword>
<accession>A0A0F7FJW7</accession>
<dbReference type="EMBL" id="CP009961">
    <property type="protein sequence ID" value="AKG39365.1"/>
    <property type="molecule type" value="Genomic_DNA"/>
</dbReference>
<dbReference type="HOGENOM" id="CLU_179751_0_0_2"/>
<keyword evidence="9" id="KW-1185">Reference proteome</keyword>